<reference evidence="1 2" key="1">
    <citation type="journal article" date="2020" name="Mol. Biol. Evol.">
        <title>Distinct Expression and Methylation Patterns for Genes with Different Fates following a Single Whole-Genome Duplication in Flowering Plants.</title>
        <authorList>
            <person name="Shi T."/>
            <person name="Rahmani R.S."/>
            <person name="Gugger P.F."/>
            <person name="Wang M."/>
            <person name="Li H."/>
            <person name="Zhang Y."/>
            <person name="Li Z."/>
            <person name="Wang Q."/>
            <person name="Van de Peer Y."/>
            <person name="Marchal K."/>
            <person name="Chen J."/>
        </authorList>
    </citation>
    <scope>NUCLEOTIDE SEQUENCE [LARGE SCALE GENOMIC DNA]</scope>
    <source>
        <tissue evidence="1">Leaf</tissue>
    </source>
</reference>
<dbReference type="AlphaFoldDB" id="A0A822YQH6"/>
<sequence length="82" mass="9148">MHETRDRISYHNAPKGEKGIEAALFKAEIAWLESDYMMTQGKFAKAISPERDQAIQAINALPKVVSKLASQLIFTQPVGRGF</sequence>
<gene>
    <name evidence="1" type="ORF">HUJ06_012136</name>
</gene>
<name>A0A822YQH6_NELNU</name>
<evidence type="ECO:0000313" key="2">
    <source>
        <dbReference type="Proteomes" id="UP000607653"/>
    </source>
</evidence>
<accession>A0A822YQH6</accession>
<keyword evidence="2" id="KW-1185">Reference proteome</keyword>
<dbReference type="Proteomes" id="UP000607653">
    <property type="component" value="Unassembled WGS sequence"/>
</dbReference>
<organism evidence="1 2">
    <name type="scientific">Nelumbo nucifera</name>
    <name type="common">Sacred lotus</name>
    <dbReference type="NCBI Taxonomy" id="4432"/>
    <lineage>
        <taxon>Eukaryota</taxon>
        <taxon>Viridiplantae</taxon>
        <taxon>Streptophyta</taxon>
        <taxon>Embryophyta</taxon>
        <taxon>Tracheophyta</taxon>
        <taxon>Spermatophyta</taxon>
        <taxon>Magnoliopsida</taxon>
        <taxon>Proteales</taxon>
        <taxon>Nelumbonaceae</taxon>
        <taxon>Nelumbo</taxon>
    </lineage>
</organism>
<comment type="caution">
    <text evidence="1">The sequence shown here is derived from an EMBL/GenBank/DDBJ whole genome shotgun (WGS) entry which is preliminary data.</text>
</comment>
<evidence type="ECO:0000313" key="1">
    <source>
        <dbReference type="EMBL" id="DAD33285.1"/>
    </source>
</evidence>
<protein>
    <submittedName>
        <fullName evidence="1">Uncharacterized protein</fullName>
    </submittedName>
</protein>
<proteinExistence type="predicted"/>
<dbReference type="EMBL" id="DUZY01000003">
    <property type="protein sequence ID" value="DAD33285.1"/>
    <property type="molecule type" value="Genomic_DNA"/>
</dbReference>